<evidence type="ECO:0000256" key="1">
    <source>
        <dbReference type="SAM" id="MobiDB-lite"/>
    </source>
</evidence>
<feature type="compositionally biased region" description="Low complexity" evidence="1">
    <location>
        <begin position="30"/>
        <end position="42"/>
    </location>
</feature>
<dbReference type="AlphaFoldDB" id="A0A381P8D1"/>
<gene>
    <name evidence="2" type="ORF">METZ01_LOCUS16066</name>
</gene>
<reference evidence="2" key="1">
    <citation type="submission" date="2018-05" db="EMBL/GenBank/DDBJ databases">
        <authorList>
            <person name="Lanie J.A."/>
            <person name="Ng W.-L."/>
            <person name="Kazmierczak K.M."/>
            <person name="Andrzejewski T.M."/>
            <person name="Davidsen T.M."/>
            <person name="Wayne K.J."/>
            <person name="Tettelin H."/>
            <person name="Glass J.I."/>
            <person name="Rusch D."/>
            <person name="Podicherti R."/>
            <person name="Tsui H.-C.T."/>
            <person name="Winkler M.E."/>
        </authorList>
    </citation>
    <scope>NUCLEOTIDE SEQUENCE</scope>
</reference>
<sequence>MTFARMDQCHTLGVCYGSGGLMGRAGAFDSSEPAPAAAEVSPQPEPVLEVSSHQ</sequence>
<feature type="region of interest" description="Disordered" evidence="1">
    <location>
        <begin position="27"/>
        <end position="54"/>
    </location>
</feature>
<accession>A0A381P8D1</accession>
<evidence type="ECO:0000313" key="2">
    <source>
        <dbReference type="EMBL" id="SUZ63212.1"/>
    </source>
</evidence>
<proteinExistence type="predicted"/>
<protein>
    <submittedName>
        <fullName evidence="2">Uncharacterized protein</fullName>
    </submittedName>
</protein>
<organism evidence="2">
    <name type="scientific">marine metagenome</name>
    <dbReference type="NCBI Taxonomy" id="408172"/>
    <lineage>
        <taxon>unclassified sequences</taxon>
        <taxon>metagenomes</taxon>
        <taxon>ecological metagenomes</taxon>
    </lineage>
</organism>
<name>A0A381P8D1_9ZZZZ</name>
<dbReference type="EMBL" id="UINC01000911">
    <property type="protein sequence ID" value="SUZ63212.1"/>
    <property type="molecule type" value="Genomic_DNA"/>
</dbReference>